<dbReference type="OrthoDB" id="1434855at2"/>
<comment type="caution">
    <text evidence="1">The sequence shown here is derived from an EMBL/GenBank/DDBJ whole genome shotgun (WGS) entry which is preliminary data.</text>
</comment>
<name>A0A4S8RHQ0_9FLAO</name>
<gene>
    <name evidence="1" type="ORF">EZV76_15810</name>
</gene>
<proteinExistence type="predicted"/>
<dbReference type="Proteomes" id="UP000310406">
    <property type="component" value="Unassembled WGS sequence"/>
</dbReference>
<reference evidence="1 2" key="1">
    <citation type="submission" date="2019-03" db="EMBL/GenBank/DDBJ databases">
        <title>Muricauda SCR12 sp.nov, a marine bacterium isolated from Pacific Ocean:the Okinawa trough.</title>
        <authorList>
            <person name="Liu L."/>
        </authorList>
    </citation>
    <scope>NUCLEOTIDE SEQUENCE [LARGE SCALE GENOMIC DNA]</scope>
    <source>
        <strain evidence="1 2">SCR12</strain>
    </source>
</reference>
<sequence length="144" mass="16132">MLGKIKHLWATNPVLLLVALALLLALVSLVWGTLVKGLSYVRDSARGIGSNLTRDEAQALANSIYQEIHSMFTNEDNIVDALIPLKLADYYKVKAEFGIQRYNATLDEFNFTGEDRNLTEILNLTLDDDDKEKIKGQNPWLPIG</sequence>
<organism evidence="1 2">
    <name type="scientific">Flagellimonas alvinocaridis</name>
    <dbReference type="NCBI Taxonomy" id="2530200"/>
    <lineage>
        <taxon>Bacteria</taxon>
        <taxon>Pseudomonadati</taxon>
        <taxon>Bacteroidota</taxon>
        <taxon>Flavobacteriia</taxon>
        <taxon>Flavobacteriales</taxon>
        <taxon>Flavobacteriaceae</taxon>
        <taxon>Flagellimonas</taxon>
    </lineage>
</organism>
<dbReference type="EMBL" id="SNTZ01000016">
    <property type="protein sequence ID" value="THV57081.1"/>
    <property type="molecule type" value="Genomic_DNA"/>
</dbReference>
<keyword evidence="2" id="KW-1185">Reference proteome</keyword>
<dbReference type="RefSeq" id="WP_136567526.1">
    <property type="nucleotide sequence ID" value="NZ_SNTZ01000016.1"/>
</dbReference>
<dbReference type="AlphaFoldDB" id="A0A4S8RHQ0"/>
<evidence type="ECO:0000313" key="2">
    <source>
        <dbReference type="Proteomes" id="UP000310406"/>
    </source>
</evidence>
<evidence type="ECO:0000313" key="1">
    <source>
        <dbReference type="EMBL" id="THV57081.1"/>
    </source>
</evidence>
<accession>A0A4S8RHQ0</accession>
<protein>
    <submittedName>
        <fullName evidence="1">Uncharacterized protein</fullName>
    </submittedName>
</protein>